<sequence>MEMESSSSSASCKRAKAPQTVVAAQCLVDGCDADLRLCRDYHRRHKVCEAHSKTPKVTIAGREQRFCQQCSRFHSLAEFDEGKRSCRKRLDGHNRRRRKPQPPPDHASALLQGGGTLVSFTTPHSSWGGLGLGLHHHHHHHHQDNVLCNTSATNSSSSQLLQHHNNYYYNGAESERINSSAFHQTDDGYKYSCDPALSLLSVEVVETPPPPPLPLHYCPSTHHHPSSTTRTFTWEH</sequence>
<dbReference type="GO" id="GO:0008270">
    <property type="term" value="F:zinc ion binding"/>
    <property type="evidence" value="ECO:0007669"/>
    <property type="project" value="UniProtKB-KW"/>
</dbReference>
<dbReference type="GO" id="GO:0003677">
    <property type="term" value="F:DNA binding"/>
    <property type="evidence" value="ECO:0007669"/>
    <property type="project" value="UniProtKB-KW"/>
</dbReference>
<name>A0ABD1G583_SALDI</name>
<keyword evidence="5" id="KW-0805">Transcription regulation</keyword>
<gene>
    <name evidence="13" type="ORF">AAHA92_27878</name>
</gene>
<accession>A0ABD1G583</accession>
<evidence type="ECO:0000256" key="4">
    <source>
        <dbReference type="ARBA" id="ARBA00022833"/>
    </source>
</evidence>
<evidence type="ECO:0000313" key="14">
    <source>
        <dbReference type="Proteomes" id="UP001567538"/>
    </source>
</evidence>
<evidence type="ECO:0000256" key="11">
    <source>
        <dbReference type="SAM" id="MobiDB-lite"/>
    </source>
</evidence>
<dbReference type="PANTHER" id="PTHR31251">
    <property type="entry name" value="SQUAMOSA PROMOTER-BINDING-LIKE PROTEIN 4"/>
    <property type="match status" value="1"/>
</dbReference>
<evidence type="ECO:0000256" key="2">
    <source>
        <dbReference type="ARBA" id="ARBA00022723"/>
    </source>
</evidence>
<reference evidence="13 14" key="1">
    <citation type="submission" date="2024-06" db="EMBL/GenBank/DDBJ databases">
        <title>A chromosome level genome sequence of Diviner's sage (Salvia divinorum).</title>
        <authorList>
            <person name="Ford S.A."/>
            <person name="Ro D.-K."/>
            <person name="Ness R.W."/>
            <person name="Phillips M.A."/>
        </authorList>
    </citation>
    <scope>NUCLEOTIDE SEQUENCE [LARGE SCALE GENOMIC DNA]</scope>
    <source>
        <strain evidence="13">SAF-2024a</strain>
        <tissue evidence="13">Leaf</tissue>
    </source>
</reference>
<evidence type="ECO:0000259" key="12">
    <source>
        <dbReference type="PROSITE" id="PS51141"/>
    </source>
</evidence>
<dbReference type="InterPro" id="IPR004333">
    <property type="entry name" value="SBP_dom"/>
</dbReference>
<dbReference type="Gene3D" id="4.10.1100.10">
    <property type="entry name" value="Transcription factor, SBP-box domain"/>
    <property type="match status" value="1"/>
</dbReference>
<keyword evidence="6" id="KW-0238">DNA-binding</keyword>
<evidence type="ECO:0000256" key="5">
    <source>
        <dbReference type="ARBA" id="ARBA00023015"/>
    </source>
</evidence>
<evidence type="ECO:0000256" key="9">
    <source>
        <dbReference type="ARBA" id="ARBA00056472"/>
    </source>
</evidence>
<evidence type="ECO:0000256" key="7">
    <source>
        <dbReference type="ARBA" id="ARBA00023163"/>
    </source>
</evidence>
<keyword evidence="14" id="KW-1185">Reference proteome</keyword>
<dbReference type="AlphaFoldDB" id="A0ABD1G583"/>
<keyword evidence="4" id="KW-0862">Zinc</keyword>
<dbReference type="Pfam" id="PF03110">
    <property type="entry name" value="SBP"/>
    <property type="match status" value="1"/>
</dbReference>
<keyword evidence="7" id="KW-0804">Transcription</keyword>
<dbReference type="InterPro" id="IPR044817">
    <property type="entry name" value="SBP-like"/>
</dbReference>
<dbReference type="Proteomes" id="UP001567538">
    <property type="component" value="Unassembled WGS sequence"/>
</dbReference>
<evidence type="ECO:0000313" key="13">
    <source>
        <dbReference type="EMBL" id="KAL1539232.1"/>
    </source>
</evidence>
<evidence type="ECO:0000256" key="6">
    <source>
        <dbReference type="ARBA" id="ARBA00023125"/>
    </source>
</evidence>
<keyword evidence="3 10" id="KW-0863">Zinc-finger</keyword>
<organism evidence="13 14">
    <name type="scientific">Salvia divinorum</name>
    <name type="common">Maria pastora</name>
    <name type="synonym">Diviner's sage</name>
    <dbReference type="NCBI Taxonomy" id="28513"/>
    <lineage>
        <taxon>Eukaryota</taxon>
        <taxon>Viridiplantae</taxon>
        <taxon>Streptophyta</taxon>
        <taxon>Embryophyta</taxon>
        <taxon>Tracheophyta</taxon>
        <taxon>Spermatophyta</taxon>
        <taxon>Magnoliopsida</taxon>
        <taxon>eudicotyledons</taxon>
        <taxon>Gunneridae</taxon>
        <taxon>Pentapetalae</taxon>
        <taxon>asterids</taxon>
        <taxon>lamiids</taxon>
        <taxon>Lamiales</taxon>
        <taxon>Lamiaceae</taxon>
        <taxon>Nepetoideae</taxon>
        <taxon>Mentheae</taxon>
        <taxon>Salviinae</taxon>
        <taxon>Salvia</taxon>
        <taxon>Salvia subgen. Calosphace</taxon>
    </lineage>
</organism>
<comment type="function">
    <text evidence="9">Probable transcriptional factor. Binds to the promoter of the SQUAMOSA gene.</text>
</comment>
<feature type="domain" description="SBP-type" evidence="12">
    <location>
        <begin position="23"/>
        <end position="100"/>
    </location>
</feature>
<dbReference type="EMBL" id="JBEAFC010000010">
    <property type="protein sequence ID" value="KAL1539232.1"/>
    <property type="molecule type" value="Genomic_DNA"/>
</dbReference>
<dbReference type="SUPFAM" id="SSF103612">
    <property type="entry name" value="SBT domain"/>
    <property type="match status" value="1"/>
</dbReference>
<comment type="subcellular location">
    <subcellularLocation>
        <location evidence="1">Nucleus</location>
    </subcellularLocation>
</comment>
<evidence type="ECO:0000256" key="1">
    <source>
        <dbReference type="ARBA" id="ARBA00004123"/>
    </source>
</evidence>
<dbReference type="PROSITE" id="PS51141">
    <property type="entry name" value="ZF_SBP"/>
    <property type="match status" value="1"/>
</dbReference>
<evidence type="ECO:0000256" key="10">
    <source>
        <dbReference type="PROSITE-ProRule" id="PRU00470"/>
    </source>
</evidence>
<dbReference type="GO" id="GO:0005634">
    <property type="term" value="C:nucleus"/>
    <property type="evidence" value="ECO:0007669"/>
    <property type="project" value="UniProtKB-SubCell"/>
</dbReference>
<dbReference type="PANTHER" id="PTHR31251:SF208">
    <property type="entry name" value="SQUAMOSA PROMOTER-BINDING-LIKE PROTEIN 18"/>
    <property type="match status" value="1"/>
</dbReference>
<protein>
    <submittedName>
        <fullName evidence="13">Squamosa promoter-binding-like protein 16</fullName>
    </submittedName>
</protein>
<keyword evidence="8" id="KW-0539">Nucleus</keyword>
<keyword evidence="2" id="KW-0479">Metal-binding</keyword>
<comment type="caution">
    <text evidence="13">The sequence shown here is derived from an EMBL/GenBank/DDBJ whole genome shotgun (WGS) entry which is preliminary data.</text>
</comment>
<evidence type="ECO:0000256" key="3">
    <source>
        <dbReference type="ARBA" id="ARBA00022771"/>
    </source>
</evidence>
<dbReference type="FunFam" id="4.10.1100.10:FF:000001">
    <property type="entry name" value="Squamosa promoter-binding-like protein 14"/>
    <property type="match status" value="1"/>
</dbReference>
<evidence type="ECO:0000256" key="8">
    <source>
        <dbReference type="ARBA" id="ARBA00023242"/>
    </source>
</evidence>
<dbReference type="InterPro" id="IPR036893">
    <property type="entry name" value="SBP_sf"/>
</dbReference>
<feature type="region of interest" description="Disordered" evidence="11">
    <location>
        <begin position="88"/>
        <end position="107"/>
    </location>
</feature>
<proteinExistence type="predicted"/>